<keyword evidence="1" id="KW-0472">Membrane</keyword>
<dbReference type="EMBL" id="LAZR01000033">
    <property type="protein sequence ID" value="KKO01783.1"/>
    <property type="molecule type" value="Genomic_DNA"/>
</dbReference>
<sequence length="120" mass="13864">MHDDDETTFKDRLDLLQYRMAEIVFRPGRVVRACWRGGRPTINRYMLAFLTVFLPALGFGIVMGWAMSGSEHFLFGAERTFTRQLGEAFMLIWMIAVLYLLAIGITIIVMGWFRKGPRRG</sequence>
<comment type="caution">
    <text evidence="2">The sequence shown here is derived from an EMBL/GenBank/DDBJ whole genome shotgun (WGS) entry which is preliminary data.</text>
</comment>
<feature type="transmembrane region" description="Helical" evidence="1">
    <location>
        <begin position="45"/>
        <end position="68"/>
    </location>
</feature>
<reference evidence="2" key="1">
    <citation type="journal article" date="2015" name="Nature">
        <title>Complex archaea that bridge the gap between prokaryotes and eukaryotes.</title>
        <authorList>
            <person name="Spang A."/>
            <person name="Saw J.H."/>
            <person name="Jorgensen S.L."/>
            <person name="Zaremba-Niedzwiedzka K."/>
            <person name="Martijn J."/>
            <person name="Lind A.E."/>
            <person name="van Eijk R."/>
            <person name="Schleper C."/>
            <person name="Guy L."/>
            <person name="Ettema T.J."/>
        </authorList>
    </citation>
    <scope>NUCLEOTIDE SEQUENCE</scope>
</reference>
<evidence type="ECO:0008006" key="3">
    <source>
        <dbReference type="Google" id="ProtNLM"/>
    </source>
</evidence>
<proteinExistence type="predicted"/>
<name>A0A0F9VPG0_9ZZZZ</name>
<keyword evidence="1" id="KW-0812">Transmembrane</keyword>
<organism evidence="2">
    <name type="scientific">marine sediment metagenome</name>
    <dbReference type="NCBI Taxonomy" id="412755"/>
    <lineage>
        <taxon>unclassified sequences</taxon>
        <taxon>metagenomes</taxon>
        <taxon>ecological metagenomes</taxon>
    </lineage>
</organism>
<evidence type="ECO:0000313" key="2">
    <source>
        <dbReference type="EMBL" id="KKO01783.1"/>
    </source>
</evidence>
<protein>
    <recommendedName>
        <fullName evidence="3">Yip1 domain-containing protein</fullName>
    </recommendedName>
</protein>
<accession>A0A0F9VPG0</accession>
<gene>
    <name evidence="2" type="ORF">LCGC14_0111040</name>
</gene>
<keyword evidence="1" id="KW-1133">Transmembrane helix</keyword>
<dbReference type="AlphaFoldDB" id="A0A0F9VPG0"/>
<feature type="transmembrane region" description="Helical" evidence="1">
    <location>
        <begin position="88"/>
        <end position="113"/>
    </location>
</feature>
<evidence type="ECO:0000256" key="1">
    <source>
        <dbReference type="SAM" id="Phobius"/>
    </source>
</evidence>